<dbReference type="GeneID" id="4908652"/>
<dbReference type="CDD" id="cd06445">
    <property type="entry name" value="ATase"/>
    <property type="match status" value="1"/>
</dbReference>
<evidence type="ECO:0000256" key="5">
    <source>
        <dbReference type="ARBA" id="ARBA00023204"/>
    </source>
</evidence>
<evidence type="ECO:0000256" key="4">
    <source>
        <dbReference type="ARBA" id="ARBA00022763"/>
    </source>
</evidence>
<feature type="domain" description="Methylated-DNA-[protein]-cysteine S-methyltransferase DNA binding" evidence="7">
    <location>
        <begin position="49"/>
        <end position="119"/>
    </location>
</feature>
<dbReference type="SUPFAM" id="SSF46767">
    <property type="entry name" value="Methylated DNA-protein cysteine methyltransferase, C-terminal domain"/>
    <property type="match status" value="1"/>
</dbReference>
<dbReference type="RefSeq" id="WP_011849701.1">
    <property type="nucleotide sequence ID" value="NC_009073.1"/>
</dbReference>
<keyword evidence="4" id="KW-0227">DNA damage</keyword>
<dbReference type="InterPro" id="IPR001497">
    <property type="entry name" value="MethylDNA_cys_MeTrfase_AS"/>
</dbReference>
<comment type="catalytic activity">
    <reaction evidence="6">
        <text>a 6-O-methyl-2'-deoxyguanosine in DNA + L-cysteinyl-[protein] = S-methyl-L-cysteinyl-[protein] + a 2'-deoxyguanosine in DNA</text>
        <dbReference type="Rhea" id="RHEA:24000"/>
        <dbReference type="Rhea" id="RHEA-COMP:10131"/>
        <dbReference type="Rhea" id="RHEA-COMP:10132"/>
        <dbReference type="Rhea" id="RHEA-COMP:11367"/>
        <dbReference type="Rhea" id="RHEA-COMP:11368"/>
        <dbReference type="ChEBI" id="CHEBI:29950"/>
        <dbReference type="ChEBI" id="CHEBI:82612"/>
        <dbReference type="ChEBI" id="CHEBI:85445"/>
        <dbReference type="ChEBI" id="CHEBI:85448"/>
        <dbReference type="EC" id="2.1.1.63"/>
    </reaction>
</comment>
<dbReference type="GO" id="GO:0006281">
    <property type="term" value="P:DNA repair"/>
    <property type="evidence" value="ECO:0007669"/>
    <property type="project" value="UniProtKB-KW"/>
</dbReference>
<keyword evidence="2 8" id="KW-0489">Methyltransferase</keyword>
<sequence>MLCASYGPVAVGFDGERLYVNPRCTSWTTLERLVNAVPIEKADKRLLYLLSVPRGAVTTYSLYAEAVGVSPRQVGRLMASNPYPVLLPCHRVVYNNGGLGGYSGGGVEVKRALLEYEGALCGGKPCRIVKPHDVDDVVSAVMKSLGLSTTSPT</sequence>
<keyword evidence="9" id="KW-1185">Reference proteome</keyword>
<keyword evidence="3" id="KW-0808">Transferase</keyword>
<proteinExistence type="predicted"/>
<dbReference type="EMBL" id="CP000561">
    <property type="protein sequence ID" value="ABO08443.1"/>
    <property type="molecule type" value="Genomic_DNA"/>
</dbReference>
<dbReference type="NCBIfam" id="TIGR00589">
    <property type="entry name" value="ogt"/>
    <property type="match status" value="1"/>
</dbReference>
<evidence type="ECO:0000256" key="2">
    <source>
        <dbReference type="ARBA" id="ARBA00022603"/>
    </source>
</evidence>
<dbReference type="PANTHER" id="PTHR10815:SF13">
    <property type="entry name" value="METHYLATED-DNA--PROTEIN-CYSTEINE METHYLTRANSFERASE"/>
    <property type="match status" value="1"/>
</dbReference>
<evidence type="ECO:0000256" key="1">
    <source>
        <dbReference type="ARBA" id="ARBA00001286"/>
    </source>
</evidence>
<dbReference type="GO" id="GO:0003908">
    <property type="term" value="F:methylated-DNA-[protein]-cysteine S-methyltransferase activity"/>
    <property type="evidence" value="ECO:0007669"/>
    <property type="project" value="UniProtKB-EC"/>
</dbReference>
<name>A3MUX6_PYRCJ</name>
<dbReference type="Gene3D" id="1.10.10.10">
    <property type="entry name" value="Winged helix-like DNA-binding domain superfamily/Winged helix DNA-binding domain"/>
    <property type="match status" value="1"/>
</dbReference>
<comment type="catalytic activity">
    <reaction evidence="1">
        <text>a 4-O-methyl-thymidine in DNA + L-cysteinyl-[protein] = a thymidine in DNA + S-methyl-L-cysteinyl-[protein]</text>
        <dbReference type="Rhea" id="RHEA:53428"/>
        <dbReference type="Rhea" id="RHEA-COMP:10131"/>
        <dbReference type="Rhea" id="RHEA-COMP:10132"/>
        <dbReference type="Rhea" id="RHEA-COMP:13555"/>
        <dbReference type="Rhea" id="RHEA-COMP:13556"/>
        <dbReference type="ChEBI" id="CHEBI:29950"/>
        <dbReference type="ChEBI" id="CHEBI:82612"/>
        <dbReference type="ChEBI" id="CHEBI:137386"/>
        <dbReference type="ChEBI" id="CHEBI:137387"/>
        <dbReference type="EC" id="2.1.1.63"/>
    </reaction>
</comment>
<gene>
    <name evidence="8" type="ordered locus">Pcal_1018</name>
</gene>
<dbReference type="InterPro" id="IPR014048">
    <property type="entry name" value="MethylDNA_cys_MeTrfase_DNA-bd"/>
</dbReference>
<evidence type="ECO:0000313" key="8">
    <source>
        <dbReference type="EMBL" id="ABO08443.1"/>
    </source>
</evidence>
<evidence type="ECO:0000259" key="7">
    <source>
        <dbReference type="Pfam" id="PF01035"/>
    </source>
</evidence>
<dbReference type="PROSITE" id="PS00374">
    <property type="entry name" value="MGMT"/>
    <property type="match status" value="1"/>
</dbReference>
<dbReference type="eggNOG" id="arCOG02724">
    <property type="taxonomic scope" value="Archaea"/>
</dbReference>
<dbReference type="PANTHER" id="PTHR10815">
    <property type="entry name" value="METHYLATED-DNA--PROTEIN-CYSTEINE METHYLTRANSFERASE"/>
    <property type="match status" value="1"/>
</dbReference>
<dbReference type="KEGG" id="pcl:Pcal_1018"/>
<dbReference type="GO" id="GO:0032259">
    <property type="term" value="P:methylation"/>
    <property type="evidence" value="ECO:0007669"/>
    <property type="project" value="UniProtKB-KW"/>
</dbReference>
<protein>
    <submittedName>
        <fullName evidence="8">Methylated-DNA--protein-cysteine methyltransferase</fullName>
    </submittedName>
</protein>
<dbReference type="Pfam" id="PF01035">
    <property type="entry name" value="DNA_binding_1"/>
    <property type="match status" value="1"/>
</dbReference>
<dbReference type="InterPro" id="IPR036217">
    <property type="entry name" value="MethylDNA_cys_MeTrfase_DNAb"/>
</dbReference>
<dbReference type="OrthoDB" id="372118at2157"/>
<dbReference type="STRING" id="410359.Pcal_1018"/>
<evidence type="ECO:0000256" key="6">
    <source>
        <dbReference type="ARBA" id="ARBA00049348"/>
    </source>
</evidence>
<keyword evidence="5" id="KW-0234">DNA repair</keyword>
<reference evidence="8" key="1">
    <citation type="submission" date="2007-02" db="EMBL/GenBank/DDBJ databases">
        <title>Complete sequence of Pyrobaculum calidifontis JCM 11548.</title>
        <authorList>
            <consortium name="US DOE Joint Genome Institute"/>
            <person name="Copeland A."/>
            <person name="Lucas S."/>
            <person name="Lapidus A."/>
            <person name="Barry K."/>
            <person name="Glavina del Rio T."/>
            <person name="Dalin E."/>
            <person name="Tice H."/>
            <person name="Pitluck S."/>
            <person name="Chain P."/>
            <person name="Malfatti S."/>
            <person name="Shin M."/>
            <person name="Vergez L."/>
            <person name="Schmutz J."/>
            <person name="Larimer F."/>
            <person name="Land M."/>
            <person name="Hauser L."/>
            <person name="Kyrpides N."/>
            <person name="Mikhailova N."/>
            <person name="Cozen A.E."/>
            <person name="Fitz-Gibbon S.T."/>
            <person name="House C.H."/>
            <person name="Saltikov C."/>
            <person name="Lowe T.M."/>
            <person name="Richardson P."/>
        </authorList>
    </citation>
    <scope>NUCLEOTIDE SEQUENCE [LARGE SCALE GENOMIC DNA]</scope>
    <source>
        <strain evidence="8">JCM 11548</strain>
    </source>
</reference>
<evidence type="ECO:0000256" key="3">
    <source>
        <dbReference type="ARBA" id="ARBA00022679"/>
    </source>
</evidence>
<accession>A3MUX6</accession>
<dbReference type="InterPro" id="IPR036388">
    <property type="entry name" value="WH-like_DNA-bd_sf"/>
</dbReference>
<dbReference type="HOGENOM" id="CLU_1754770_0_0_2"/>
<dbReference type="Proteomes" id="UP000001431">
    <property type="component" value="Chromosome"/>
</dbReference>
<evidence type="ECO:0000313" key="9">
    <source>
        <dbReference type="Proteomes" id="UP000001431"/>
    </source>
</evidence>
<organism evidence="8 9">
    <name type="scientific">Pyrobaculum calidifontis (strain DSM 21063 / JCM 11548 / VA1)</name>
    <dbReference type="NCBI Taxonomy" id="410359"/>
    <lineage>
        <taxon>Archaea</taxon>
        <taxon>Thermoproteota</taxon>
        <taxon>Thermoprotei</taxon>
        <taxon>Thermoproteales</taxon>
        <taxon>Thermoproteaceae</taxon>
        <taxon>Pyrobaculum</taxon>
    </lineage>
</organism>
<dbReference type="AlphaFoldDB" id="A3MUX6"/>